<comment type="catalytic activity">
    <reaction evidence="1">
        <text>Thiol-dependent hydrolysis of ester, thioester, amide, peptide and isopeptide bonds formed by the C-terminal Gly of ubiquitin (a 76-residue protein attached to proteins as an intracellular targeting signal).</text>
        <dbReference type="EC" id="3.4.19.12"/>
    </reaction>
</comment>
<keyword evidence="4" id="KW-0833">Ubl conjugation pathway</keyword>
<feature type="region of interest" description="Disordered" evidence="7">
    <location>
        <begin position="1476"/>
        <end position="1513"/>
    </location>
</feature>
<proteinExistence type="predicted"/>
<organism evidence="9 10">
    <name type="scientific">Leishmania donovani</name>
    <dbReference type="NCBI Taxonomy" id="5661"/>
    <lineage>
        <taxon>Eukaryota</taxon>
        <taxon>Discoba</taxon>
        <taxon>Euglenozoa</taxon>
        <taxon>Kinetoplastea</taxon>
        <taxon>Metakinetoplastina</taxon>
        <taxon>Trypanosomatida</taxon>
        <taxon>Trypanosomatidae</taxon>
        <taxon>Leishmaniinae</taxon>
        <taxon>Leishmania</taxon>
    </lineage>
</organism>
<dbReference type="InterPro" id="IPR001394">
    <property type="entry name" value="Peptidase_C19_UCH"/>
</dbReference>
<keyword evidence="3" id="KW-0645">Protease</keyword>
<evidence type="ECO:0000256" key="1">
    <source>
        <dbReference type="ARBA" id="ARBA00000707"/>
    </source>
</evidence>
<feature type="compositionally biased region" description="Low complexity" evidence="7">
    <location>
        <begin position="204"/>
        <end position="213"/>
    </location>
</feature>
<dbReference type="VEuPathDB" id="TriTrypDB:LDHU3_16.0870"/>
<dbReference type="GO" id="GO:0004843">
    <property type="term" value="F:cysteine-type deubiquitinase activity"/>
    <property type="evidence" value="ECO:0007669"/>
    <property type="project" value="UniProtKB-EC"/>
</dbReference>
<comment type="caution">
    <text evidence="9">The sequence shown here is derived from an EMBL/GenBank/DDBJ whole genome shotgun (WGS) entry which is preliminary data.</text>
</comment>
<dbReference type="InterPro" id="IPR038765">
    <property type="entry name" value="Papain-like_cys_pep_sf"/>
</dbReference>
<evidence type="ECO:0000313" key="10">
    <source>
        <dbReference type="Proteomes" id="UP000318821"/>
    </source>
</evidence>
<feature type="region of interest" description="Disordered" evidence="7">
    <location>
        <begin position="1259"/>
        <end position="1299"/>
    </location>
</feature>
<reference evidence="10" key="1">
    <citation type="submission" date="2019-02" db="EMBL/GenBank/DDBJ databases">
        <title>FDA dAtabase for Regulatory Grade micrObial Sequences (FDA-ARGOS): Supporting development and validation of Infectious Disease Dx tests.</title>
        <authorList>
            <person name="Duncan R."/>
            <person name="Fisher C."/>
            <person name="Tallon L."/>
            <person name="Sadzewicz L."/>
            <person name="Sengamalay N."/>
            <person name="Ott S."/>
            <person name="Godinez A."/>
            <person name="Nagaraj S."/>
            <person name="Vavikolanu K."/>
            <person name="Vyas G."/>
            <person name="Nadendla S."/>
            <person name="Aluvathingal J."/>
            <person name="Sichtig H."/>
        </authorList>
    </citation>
    <scope>NUCLEOTIDE SEQUENCE [LARGE SCALE GENOMIC DNA]</scope>
    <source>
        <strain evidence="10">FDAARGOS_360</strain>
    </source>
</reference>
<feature type="compositionally biased region" description="Gly residues" evidence="7">
    <location>
        <begin position="1262"/>
        <end position="1271"/>
    </location>
</feature>
<evidence type="ECO:0000313" key="9">
    <source>
        <dbReference type="EMBL" id="TPP40966.1"/>
    </source>
</evidence>
<dbReference type="EC" id="3.4.19.12" evidence="2"/>
<feature type="region of interest" description="Disordered" evidence="7">
    <location>
        <begin position="204"/>
        <end position="238"/>
    </location>
</feature>
<dbReference type="InterPro" id="IPR050164">
    <property type="entry name" value="Peptidase_C19"/>
</dbReference>
<dbReference type="SUPFAM" id="SSF52047">
    <property type="entry name" value="RNI-like"/>
    <property type="match status" value="1"/>
</dbReference>
<dbReference type="Proteomes" id="UP000318821">
    <property type="component" value="Unassembled WGS sequence"/>
</dbReference>
<dbReference type="InterPro" id="IPR018200">
    <property type="entry name" value="USP_CS"/>
</dbReference>
<feature type="region of interest" description="Disordered" evidence="7">
    <location>
        <begin position="2261"/>
        <end position="2287"/>
    </location>
</feature>
<dbReference type="Gene3D" id="3.80.10.10">
    <property type="entry name" value="Ribonuclease Inhibitor"/>
    <property type="match status" value="1"/>
</dbReference>
<dbReference type="InterPro" id="IPR001611">
    <property type="entry name" value="Leu-rich_rpt"/>
</dbReference>
<gene>
    <name evidence="9" type="ORF">CGC20_36585</name>
</gene>
<keyword evidence="5 9" id="KW-0378">Hydrolase</keyword>
<feature type="region of interest" description="Disordered" evidence="7">
    <location>
        <begin position="1685"/>
        <end position="1708"/>
    </location>
</feature>
<sequence>MSACVTGTAPAAQLGVGDLWASEVLEGCARAHYTPRQELLGILAPPPRSTAAGATPIASVVKASGATVEGGRTLIDVDAVESMDGYSHAASPNSIGEAVANQPSLKPMERSALSEEMQALRAVLSPALIRKAYRLNTPCMTKHTTKNERLLNCTASPRCMAGLQLLGSDAATREDCLKALMGNGPYVVPLPAVKGSGVTAANADAASSSSASTGRERGGARATKSTREDLAETAGSATAAGDATEITVMSDPAFPCLWRGVRNLMNTCYFSAVLQLIFSIARVRHAILNDDAAAHDHYCVEIREAQGGTGVNQLAESGLKELFALMAFSREGAGADPKSFATYLSLDVKVQQDAQEFFTLLLDWLRCHCGPTVKAAVTSTFSGTLLYDRQCGSCGRSSKRAEPFLYLSLPVCPTLEDSLSEFSKPEAVDGFMCEQCGHTAVATSLQYMRTLPDVLVIHWNRFEFDLQSLQRHKVTTTTSFPLQLDMATYMRQWHEQKRNITSRAAGGESVAPEESEDHHLYELRGVVNHLGDTAVSGHYTYHGKVSGASAEPGSSGGSRGSSWLNFNDAEVSKLNRYQGQRGASPDAYLLVYHRIATSCSSPRSTSVSAPPSTGKPPQLQPVAAVPSTSATPTPAEYPVYLRQYVDRVNDDCLTKRHDWMEQRAQAAALFDLWATAAKAVFESATNASSAPAWISTTTTATPSLYVLPTRWLQHFGRFFLPAYVDAAALGSGAESKLKRSKRDLDAVSGPAGDSANSALASGAAGVDGKPIVVGPEEGASGSGASAAVEGTVVTATVGPLRHGHMQTAEEVRQQVRQYSLMQALPSVTCAHGCVLPWASYKVVSASAYEKLSRFLAVCGSPLTVAANGDRPASPSTPEAPMTARLRESMAGGGAACGTQSCCTLMEANLCPLCVAAMAAGVQALASRTTEDEEAEIILTRAWEEAERRKRHAAGEEGDEGDSGAGPGAATPTALTQSTQQQEAEEKREDGQQQRVLVSKTVVEAWASFYTSQLGWGRVRQAEGYTGVLVMREARTVSTSLAKADHPFSLAALDVDRGDLNLSAQLLCPHGALRPGQSAVAIPDSLRRYWVHRFVEVLTMAHRSGVLRTSNPHWSVNEDDVEHFFLPLIPASETSTTCQECMQSSVQHLTSRHQQRMKRMEERKRYPSLWLAGAMTCPSGVAQLLLATGAENEEQLLAAQHPNRLFFKQHGEREYREYVKKWAEAHQQRVAHQSSEVQRLRTALMKKRQHDAAWNARVTMRRSGGGRSGGRGASATNVPSSPVAPAPSETATAAAAPPEPQTLEGRLYYAEEALEKMTAQTVPDCTVTYGCVPTWWVARWYAAMQSEDNKSDTSKGGDDADGEPLLVLPRISFEKFKCAHSESLLEVSWLNPSDGFWQGARAKRAELLWNGVRVERAGAPTPTSPPTGPTEAEYRSQCWLPPMVILPMDEYVALLAQYGEPGMLERVASRAGGVAGTSTAGAAVGGAEPRAEVTDVDAEAAEDGASAEAAKTPTDLSAAAAGDCTVASLSTPSPPAATPVPKSRAQTVPVAAAVIQVRFHNGARQLWPSTCAQCCAAMLAKFDAQCESFVNGSLRLNIHVKKSRKNYYDAVSVLTSAAVQHTGSSAAKSVEGGSNTTATDADVIPAGIHYYTTLRQLKIYISAHLREKHGYLVPAEVLQIGRGKNKPLKRCSTPPHAVEASGHHTRGTAPTSATAAEVAQLDEATLQELGIRDGETLSVQSVDIIAQTCATTAAIDEEWEAIPPELLQAGACGDASAASVVREHTVAFRETRLQGSHGGSIMAASPAVTAAAAGVVAAGPTVGAAIAMEEQGLPFDAQDVVVLPAVAQARTWLSLYGTCCTEEEVEMHPVVLSRVLQAVEPVQSRPRLSSGSDCALATTTTKHACRSGEGDAEAATARPSLTAPHEDDGSKRSKGEAGLSIDFGGLWMPLSEWIATLRSLVAAVPLHSLSLRDTALGDAGLRCLCGQVSAASVKPAALEAASRCEGGGSHLPGLSTLAVPPSYPPTIPGLWAASTLRLLDLSGAALTDGGPLASLLASCPQLHSLNLSDNRLGSPIAALAELIVARSVDAPRALSRACGRASALCRQQTSEAATVAAQPLRRLDLSHNLLGTYFLFSDAMMTHRTEAGRSNAAPEYDMASSAFRHVGFHEAVASFPLVTALYLNNTLIELNLRNNGLPIALLEYVEAKLHVNQRTTGGGVDFSHTASAEIVASSTVRQVLIHRLRCTLEHILAGTANASGVVGATHTEPGDTPPTEVPAASQSSVLPAAERRWTTGEVSELVQRLVRNVATDLSLF</sequence>
<evidence type="ECO:0000256" key="2">
    <source>
        <dbReference type="ARBA" id="ARBA00012759"/>
    </source>
</evidence>
<feature type="compositionally biased region" description="Basic and acidic residues" evidence="7">
    <location>
        <begin position="1923"/>
        <end position="1934"/>
    </location>
</feature>
<dbReference type="VEuPathDB" id="TriTrypDB:LdBPK_160730.1"/>
<feature type="region of interest" description="Disordered" evidence="7">
    <location>
        <begin position="947"/>
        <end position="993"/>
    </location>
</feature>
<evidence type="ECO:0000256" key="3">
    <source>
        <dbReference type="ARBA" id="ARBA00022670"/>
    </source>
</evidence>
<evidence type="ECO:0000256" key="7">
    <source>
        <dbReference type="SAM" id="MobiDB-lite"/>
    </source>
</evidence>
<dbReference type="PROSITE" id="PS50235">
    <property type="entry name" value="USP_3"/>
    <property type="match status" value="1"/>
</dbReference>
<feature type="compositionally biased region" description="Low complexity" evidence="7">
    <location>
        <begin position="1272"/>
        <end position="1295"/>
    </location>
</feature>
<evidence type="ECO:0000256" key="4">
    <source>
        <dbReference type="ARBA" id="ARBA00022786"/>
    </source>
</evidence>
<dbReference type="InterPro" id="IPR032675">
    <property type="entry name" value="LRR_dom_sf"/>
</dbReference>
<feature type="compositionally biased region" description="Basic and acidic residues" evidence="7">
    <location>
        <begin position="214"/>
        <end position="230"/>
    </location>
</feature>
<dbReference type="PROSITE" id="PS00973">
    <property type="entry name" value="USP_2"/>
    <property type="match status" value="1"/>
</dbReference>
<dbReference type="GO" id="GO:0005829">
    <property type="term" value="C:cytosol"/>
    <property type="evidence" value="ECO:0007669"/>
    <property type="project" value="TreeGrafter"/>
</dbReference>
<feature type="domain" description="USP" evidence="8">
    <location>
        <begin position="259"/>
        <end position="595"/>
    </location>
</feature>
<dbReference type="FunFam" id="3.90.70.10:FF:000316">
    <property type="entry name" value="Putative cysteine peptidase, Clan CA, family C19"/>
    <property type="match status" value="1"/>
</dbReference>
<dbReference type="GO" id="GO:0005634">
    <property type="term" value="C:nucleus"/>
    <property type="evidence" value="ECO:0007669"/>
    <property type="project" value="TreeGrafter"/>
</dbReference>
<dbReference type="GO" id="GO:0006508">
    <property type="term" value="P:proteolysis"/>
    <property type="evidence" value="ECO:0007669"/>
    <property type="project" value="UniProtKB-KW"/>
</dbReference>
<keyword evidence="6" id="KW-0788">Thiol protease</keyword>
<accession>A0A504WWB2</accession>
<dbReference type="Pfam" id="PF00443">
    <property type="entry name" value="UCH"/>
    <property type="match status" value="1"/>
</dbReference>
<evidence type="ECO:0000259" key="8">
    <source>
        <dbReference type="PROSITE" id="PS50235"/>
    </source>
</evidence>
<feature type="compositionally biased region" description="Low complexity" evidence="7">
    <location>
        <begin position="1476"/>
        <end position="1486"/>
    </location>
</feature>
<dbReference type="EMBL" id="RHLD01000028">
    <property type="protein sequence ID" value="TPP40966.1"/>
    <property type="molecule type" value="Genomic_DNA"/>
</dbReference>
<name>A0A504WWB2_LEIDO</name>
<protein>
    <recommendedName>
        <fullName evidence="2">ubiquitinyl hydrolase 1</fullName>
        <ecNumber evidence="2">3.4.19.12</ecNumber>
    </recommendedName>
</protein>
<dbReference type="PANTHER" id="PTHR24006:SF687">
    <property type="entry name" value="UBIQUITIN CARBOXYL-TERMINAL HYDROLASE 10"/>
    <property type="match status" value="1"/>
</dbReference>
<evidence type="ECO:0000256" key="5">
    <source>
        <dbReference type="ARBA" id="ARBA00022801"/>
    </source>
</evidence>
<dbReference type="GO" id="GO:0016579">
    <property type="term" value="P:protein deubiquitination"/>
    <property type="evidence" value="ECO:0007669"/>
    <property type="project" value="InterPro"/>
</dbReference>
<dbReference type="VEuPathDB" id="TriTrypDB:LdCL_160012500"/>
<dbReference type="SUPFAM" id="SSF54001">
    <property type="entry name" value="Cysteine proteinases"/>
    <property type="match status" value="1"/>
</dbReference>
<dbReference type="PANTHER" id="PTHR24006">
    <property type="entry name" value="UBIQUITIN CARBOXYL-TERMINAL HYDROLASE"/>
    <property type="match status" value="1"/>
</dbReference>
<feature type="region of interest" description="Disordered" evidence="7">
    <location>
        <begin position="600"/>
        <end position="631"/>
    </location>
</feature>
<dbReference type="InterPro" id="IPR028889">
    <property type="entry name" value="USP"/>
</dbReference>
<feature type="compositionally biased region" description="Low complexity" evidence="7">
    <location>
        <begin position="600"/>
        <end position="612"/>
    </location>
</feature>
<feature type="region of interest" description="Disordered" evidence="7">
    <location>
        <begin position="1904"/>
        <end position="1934"/>
    </location>
</feature>
<dbReference type="Gene3D" id="3.90.70.10">
    <property type="entry name" value="Cysteine proteinases"/>
    <property type="match status" value="1"/>
</dbReference>
<evidence type="ECO:0000256" key="6">
    <source>
        <dbReference type="ARBA" id="ARBA00022807"/>
    </source>
</evidence>
<dbReference type="PROSITE" id="PS51450">
    <property type="entry name" value="LRR"/>
    <property type="match status" value="1"/>
</dbReference>